<comment type="subcellular location">
    <subcellularLocation>
        <location evidence="9">Cytoplasm</location>
    </subcellularLocation>
</comment>
<dbReference type="HAMAP" id="MF_00049_B">
    <property type="entry name" value="Leu_tRNA_synth_B"/>
    <property type="match status" value="1"/>
</dbReference>
<evidence type="ECO:0000259" key="14">
    <source>
        <dbReference type="Pfam" id="PF13603"/>
    </source>
</evidence>
<evidence type="ECO:0000256" key="1">
    <source>
        <dbReference type="ARBA" id="ARBA00005594"/>
    </source>
</evidence>
<keyword evidence="2 9" id="KW-0963">Cytoplasm</keyword>
<dbReference type="InterPro" id="IPR001412">
    <property type="entry name" value="aa-tRNA-synth_I_CS"/>
</dbReference>
<evidence type="ECO:0000256" key="2">
    <source>
        <dbReference type="ARBA" id="ARBA00022490"/>
    </source>
</evidence>
<name>A0A6M4ITV0_9BACT</name>
<evidence type="ECO:0000256" key="5">
    <source>
        <dbReference type="ARBA" id="ARBA00022840"/>
    </source>
</evidence>
<dbReference type="InterPro" id="IPR009080">
    <property type="entry name" value="tRNAsynth_Ia_anticodon-bd"/>
</dbReference>
<dbReference type="Pfam" id="PF09334">
    <property type="entry name" value="tRNA-synt_1g"/>
    <property type="match status" value="1"/>
</dbReference>
<dbReference type="GO" id="GO:0005524">
    <property type="term" value="F:ATP binding"/>
    <property type="evidence" value="ECO:0007669"/>
    <property type="project" value="UniProtKB-UniRule"/>
</dbReference>
<dbReference type="PANTHER" id="PTHR43740:SF2">
    <property type="entry name" value="LEUCINE--TRNA LIGASE, MITOCHONDRIAL"/>
    <property type="match status" value="1"/>
</dbReference>
<dbReference type="PRINTS" id="PR00985">
    <property type="entry name" value="TRNASYNTHLEU"/>
</dbReference>
<dbReference type="Proteomes" id="UP000500938">
    <property type="component" value="Chromosome"/>
</dbReference>
<dbReference type="PROSITE" id="PS00178">
    <property type="entry name" value="AA_TRNA_LIGASE_I"/>
    <property type="match status" value="1"/>
</dbReference>
<keyword evidence="6 9" id="KW-0648">Protein biosynthesis</keyword>
<dbReference type="Pfam" id="PF08264">
    <property type="entry name" value="Anticodon_1"/>
    <property type="match status" value="1"/>
</dbReference>
<organism evidence="15 16">
    <name type="scientific">Gemmatimonas groenlandica</name>
    <dbReference type="NCBI Taxonomy" id="2732249"/>
    <lineage>
        <taxon>Bacteria</taxon>
        <taxon>Pseudomonadati</taxon>
        <taxon>Gemmatimonadota</taxon>
        <taxon>Gemmatimonadia</taxon>
        <taxon>Gemmatimonadales</taxon>
        <taxon>Gemmatimonadaceae</taxon>
        <taxon>Gemmatimonas</taxon>
    </lineage>
</organism>
<dbReference type="InterPro" id="IPR009008">
    <property type="entry name" value="Val/Leu/Ile-tRNA-synth_edit"/>
</dbReference>
<evidence type="ECO:0000259" key="11">
    <source>
        <dbReference type="Pfam" id="PF00133"/>
    </source>
</evidence>
<dbReference type="GO" id="GO:0006429">
    <property type="term" value="P:leucyl-tRNA aminoacylation"/>
    <property type="evidence" value="ECO:0007669"/>
    <property type="project" value="UniProtKB-UniRule"/>
</dbReference>
<feature type="domain" description="Leucyl-tRNA synthetase editing" evidence="14">
    <location>
        <begin position="226"/>
        <end position="412"/>
    </location>
</feature>
<feature type="domain" description="Methionyl/Leucyl tRNA synthetase" evidence="13">
    <location>
        <begin position="46"/>
        <end position="187"/>
    </location>
</feature>
<dbReference type="RefSeq" id="WP_171225705.1">
    <property type="nucleotide sequence ID" value="NZ_CP053085.1"/>
</dbReference>
<dbReference type="EC" id="6.1.1.4" evidence="9"/>
<evidence type="ECO:0000259" key="12">
    <source>
        <dbReference type="Pfam" id="PF08264"/>
    </source>
</evidence>
<dbReference type="PANTHER" id="PTHR43740">
    <property type="entry name" value="LEUCYL-TRNA SYNTHETASE"/>
    <property type="match status" value="1"/>
</dbReference>
<dbReference type="InterPro" id="IPR002302">
    <property type="entry name" value="Leu-tRNA-ligase"/>
</dbReference>
<dbReference type="CDD" id="cd07958">
    <property type="entry name" value="Anticodon_Ia_Leu_BEm"/>
    <property type="match status" value="1"/>
</dbReference>
<feature type="binding site" evidence="9">
    <location>
        <position position="592"/>
    </location>
    <ligand>
        <name>ATP</name>
        <dbReference type="ChEBI" id="CHEBI:30616"/>
    </ligand>
</feature>
<dbReference type="Pfam" id="PF13603">
    <property type="entry name" value="tRNA-synt_1_2"/>
    <property type="match status" value="1"/>
</dbReference>
<reference evidence="15 16" key="1">
    <citation type="submission" date="2020-05" db="EMBL/GenBank/DDBJ databases">
        <title>Complete genome sequence of Gemmatimonas greenlandica TET16.</title>
        <authorList>
            <person name="Zeng Y."/>
        </authorList>
    </citation>
    <scope>NUCLEOTIDE SEQUENCE [LARGE SCALE GENOMIC DNA]</scope>
    <source>
        <strain evidence="15 16">TET16</strain>
    </source>
</reference>
<evidence type="ECO:0000256" key="7">
    <source>
        <dbReference type="ARBA" id="ARBA00023146"/>
    </source>
</evidence>
<keyword evidence="16" id="KW-1185">Reference proteome</keyword>
<dbReference type="AlphaFoldDB" id="A0A6M4ITV0"/>
<accession>A0A6M4ITV0</accession>
<dbReference type="InterPro" id="IPR025709">
    <property type="entry name" value="Leu_tRNA-synth_edit"/>
</dbReference>
<feature type="short sequence motif" description="'KMSKS' region" evidence="9">
    <location>
        <begin position="589"/>
        <end position="593"/>
    </location>
</feature>
<dbReference type="InterPro" id="IPR002300">
    <property type="entry name" value="aa-tRNA-synth_Ia"/>
</dbReference>
<dbReference type="Gene3D" id="3.40.50.620">
    <property type="entry name" value="HUPs"/>
    <property type="match status" value="1"/>
</dbReference>
<comment type="caution">
    <text evidence="9">Lacks conserved residue(s) required for the propagation of feature annotation.</text>
</comment>
<dbReference type="SUPFAM" id="SSF47323">
    <property type="entry name" value="Anticodon-binding domain of a subclass of class I aminoacyl-tRNA synthetases"/>
    <property type="match status" value="1"/>
</dbReference>
<feature type="domain" description="Aminoacyl-tRNA synthetase class Ia" evidence="11">
    <location>
        <begin position="427"/>
        <end position="620"/>
    </location>
</feature>
<dbReference type="Gene3D" id="1.10.730.10">
    <property type="entry name" value="Isoleucyl-tRNA Synthetase, Domain 1"/>
    <property type="match status" value="1"/>
</dbReference>
<dbReference type="SUPFAM" id="SSF50677">
    <property type="entry name" value="ValRS/IleRS/LeuRS editing domain"/>
    <property type="match status" value="1"/>
</dbReference>
<dbReference type="InterPro" id="IPR013155">
    <property type="entry name" value="M/V/L/I-tRNA-synth_anticd-bd"/>
</dbReference>
<dbReference type="EMBL" id="CP053085">
    <property type="protein sequence ID" value="QJR36272.1"/>
    <property type="molecule type" value="Genomic_DNA"/>
</dbReference>
<keyword evidence="3 9" id="KW-0436">Ligase</keyword>
<evidence type="ECO:0000259" key="13">
    <source>
        <dbReference type="Pfam" id="PF09334"/>
    </source>
</evidence>
<comment type="similarity">
    <text evidence="1 9 10">Belongs to the class-I aminoacyl-tRNA synthetase family.</text>
</comment>
<evidence type="ECO:0000256" key="10">
    <source>
        <dbReference type="RuleBase" id="RU363035"/>
    </source>
</evidence>
<proteinExistence type="inferred from homology"/>
<dbReference type="Gene3D" id="3.90.740.10">
    <property type="entry name" value="Valyl/Leucyl/Isoleucyl-tRNA synthetase, editing domain"/>
    <property type="match status" value="1"/>
</dbReference>
<protein>
    <recommendedName>
        <fullName evidence="9">Leucine--tRNA ligase</fullName>
        <ecNumber evidence="9">6.1.1.4</ecNumber>
    </recommendedName>
    <alternativeName>
        <fullName evidence="9">Leucyl-tRNA synthetase</fullName>
        <shortName evidence="9">LeuRS</shortName>
    </alternativeName>
</protein>
<dbReference type="GO" id="GO:0004823">
    <property type="term" value="F:leucine-tRNA ligase activity"/>
    <property type="evidence" value="ECO:0007669"/>
    <property type="project" value="UniProtKB-UniRule"/>
</dbReference>
<evidence type="ECO:0000256" key="3">
    <source>
        <dbReference type="ARBA" id="ARBA00022598"/>
    </source>
</evidence>
<dbReference type="Pfam" id="PF00133">
    <property type="entry name" value="tRNA-synt_1"/>
    <property type="match status" value="1"/>
</dbReference>
<evidence type="ECO:0000313" key="15">
    <source>
        <dbReference type="EMBL" id="QJR36272.1"/>
    </source>
</evidence>
<evidence type="ECO:0000256" key="4">
    <source>
        <dbReference type="ARBA" id="ARBA00022741"/>
    </source>
</evidence>
<feature type="domain" description="Methionyl/Valyl/Leucyl/Isoleucyl-tRNA synthetase anticodon-binding" evidence="12">
    <location>
        <begin position="659"/>
        <end position="772"/>
    </location>
</feature>
<dbReference type="FunFam" id="1.10.730.10:FF:000002">
    <property type="entry name" value="Leucine--tRNA ligase"/>
    <property type="match status" value="1"/>
</dbReference>
<dbReference type="SUPFAM" id="SSF52374">
    <property type="entry name" value="Nucleotidylyl transferase"/>
    <property type="match status" value="1"/>
</dbReference>
<dbReference type="KEGG" id="ggr:HKW67_12545"/>
<gene>
    <name evidence="9" type="primary">leuS</name>
    <name evidence="15" type="ORF">HKW67_12545</name>
</gene>
<dbReference type="GO" id="GO:0002161">
    <property type="term" value="F:aminoacyl-tRNA deacylase activity"/>
    <property type="evidence" value="ECO:0007669"/>
    <property type="project" value="InterPro"/>
</dbReference>
<dbReference type="GO" id="GO:0005829">
    <property type="term" value="C:cytosol"/>
    <property type="evidence" value="ECO:0007669"/>
    <property type="project" value="TreeGrafter"/>
</dbReference>
<evidence type="ECO:0000256" key="9">
    <source>
        <dbReference type="HAMAP-Rule" id="MF_00049"/>
    </source>
</evidence>
<keyword evidence="7 9" id="KW-0030">Aminoacyl-tRNA synthetase</keyword>
<comment type="catalytic activity">
    <reaction evidence="8 9">
        <text>tRNA(Leu) + L-leucine + ATP = L-leucyl-tRNA(Leu) + AMP + diphosphate</text>
        <dbReference type="Rhea" id="RHEA:11688"/>
        <dbReference type="Rhea" id="RHEA-COMP:9613"/>
        <dbReference type="Rhea" id="RHEA-COMP:9622"/>
        <dbReference type="ChEBI" id="CHEBI:30616"/>
        <dbReference type="ChEBI" id="CHEBI:33019"/>
        <dbReference type="ChEBI" id="CHEBI:57427"/>
        <dbReference type="ChEBI" id="CHEBI:78442"/>
        <dbReference type="ChEBI" id="CHEBI:78494"/>
        <dbReference type="ChEBI" id="CHEBI:456215"/>
        <dbReference type="EC" id="6.1.1.4"/>
    </reaction>
</comment>
<evidence type="ECO:0000256" key="6">
    <source>
        <dbReference type="ARBA" id="ARBA00022917"/>
    </source>
</evidence>
<dbReference type="InterPro" id="IPR014729">
    <property type="entry name" value="Rossmann-like_a/b/a_fold"/>
</dbReference>
<dbReference type="NCBIfam" id="TIGR00396">
    <property type="entry name" value="leuS_bact"/>
    <property type="match status" value="1"/>
</dbReference>
<keyword evidence="5 9" id="KW-0067">ATP-binding</keyword>
<evidence type="ECO:0000313" key="16">
    <source>
        <dbReference type="Proteomes" id="UP000500938"/>
    </source>
</evidence>
<keyword evidence="4 9" id="KW-0547">Nucleotide-binding</keyword>
<evidence type="ECO:0000256" key="8">
    <source>
        <dbReference type="ARBA" id="ARBA00047469"/>
    </source>
</evidence>
<dbReference type="InterPro" id="IPR015413">
    <property type="entry name" value="Methionyl/Leucyl_tRNA_Synth"/>
</dbReference>
<sequence length="810" mass="90569">MSEPTIPTPYAPALVEPKWRARWAERGTNHAALENAARPFYALMMFPYPSAEGLHVGNLFAFTGSDISARYHRLLGHDVFQPLGYDAFGIHSENYALKIGAHPMELTPKNVANFQRQLERAGLMVDWRQKVDTSRPDYYKWTQWVFLQLYKQGLAYKKAAAVNWCPVDMTVLANEQVENGLCERCGSPVEQRFLEQWFFRISAYAERLLSNLEWLDWSPITKSAQKNWIGRSEGAELSFRVSGHDEAVKVFTTRPDTIFGATYLVLAPEHPLVATLTTEAQRGAVQGYQDATKKQDLIARKSSKEKTGVFTGANAVNPATGANIPIWIADYVLMEYGTGAIMAVPGHDERDFEFAQVFNLPIVRVVAGPDEAADTPLGETAYTDDAQGRLVNSGAFDGQPVADAKLTVTDWLAAGGHGSKVVNFRLHDWCISRQRYWGPPIPIIYCDACGTVPVPESQLPVELPFIPDFKPDDSGISPLARHEEWYRVPCPTCGASARRETDVSDTFLDSAWYFLRYPSATRSDVAFDTELTKRWLPVDSYIGGNEHAVLHLLYSRFVTMVMKDAGHIDFEEPFTRFRAHGMIIREGAKMSKSKGNVINPDVYMEEWGADAFRMYLMFLGPYEEGGDFRDQGISGVRRFLDRLWASVRDARTDVAADANVTRQIHRTIKKVGEDTATLSYNTAIAAMMECLNHVRSADRPVHRDEVLPLVQLVAAYAPHFAEECWELLGHAESVFTAGWPAFDPALLVDNEVDIVVQINGKVRGKVRLPVDASQEDAMKAAMADAGIAKFVTGEIKKVIFVPKRLLNIVV</sequence>